<reference evidence="4" key="1">
    <citation type="submission" date="2017-07" db="EMBL/GenBank/DDBJ databases">
        <title>Draft genome sequence of Effusibacillus lacus strain skLN1.</title>
        <authorList>
            <person name="Watanabe M."/>
            <person name="Kojima H."/>
            <person name="Fukui M."/>
        </authorList>
    </citation>
    <scope>NUCLEOTIDE SEQUENCE [LARGE SCALE GENOMIC DNA]</scope>
    <source>
        <strain evidence="4">skLN1</strain>
    </source>
</reference>
<dbReference type="Gene3D" id="3.40.50.300">
    <property type="entry name" value="P-loop containing nucleotide triphosphate hydrolases"/>
    <property type="match status" value="1"/>
</dbReference>
<feature type="domain" description="DUF4143" evidence="2">
    <location>
        <begin position="260"/>
        <end position="417"/>
    </location>
</feature>
<dbReference type="AlphaFoldDB" id="A0A292YMM3"/>
<dbReference type="InterPro" id="IPR036390">
    <property type="entry name" value="WH_DNA-bd_sf"/>
</dbReference>
<dbReference type="Pfam" id="PF13635">
    <property type="entry name" value="DUF4143"/>
    <property type="match status" value="1"/>
</dbReference>
<dbReference type="PANTHER" id="PTHR43566">
    <property type="entry name" value="CONSERVED PROTEIN"/>
    <property type="match status" value="1"/>
</dbReference>
<dbReference type="PANTHER" id="PTHR43566:SF1">
    <property type="entry name" value="AAA+ ATPASE DOMAIN-CONTAINING PROTEIN"/>
    <property type="match status" value="1"/>
</dbReference>
<name>A0A292YMM3_9BACL</name>
<dbReference type="Pfam" id="PF13173">
    <property type="entry name" value="AAA_14"/>
    <property type="match status" value="1"/>
</dbReference>
<dbReference type="InterPro" id="IPR027417">
    <property type="entry name" value="P-loop_NTPase"/>
</dbReference>
<dbReference type="EMBL" id="BDUF01000024">
    <property type="protein sequence ID" value="GAX89644.1"/>
    <property type="molecule type" value="Genomic_DNA"/>
</dbReference>
<dbReference type="InterPro" id="IPR041682">
    <property type="entry name" value="AAA_14"/>
</dbReference>
<dbReference type="SUPFAM" id="SSF52540">
    <property type="entry name" value="P-loop containing nucleoside triphosphate hydrolases"/>
    <property type="match status" value="1"/>
</dbReference>
<dbReference type="OrthoDB" id="9801684at2"/>
<dbReference type="Proteomes" id="UP000217785">
    <property type="component" value="Unassembled WGS sequence"/>
</dbReference>
<dbReference type="Gene3D" id="1.10.10.10">
    <property type="entry name" value="Winged helix-like DNA-binding domain superfamily/Winged helix DNA-binding domain"/>
    <property type="match status" value="1"/>
</dbReference>
<keyword evidence="4" id="KW-1185">Reference proteome</keyword>
<dbReference type="InterPro" id="IPR036388">
    <property type="entry name" value="WH-like_DNA-bd_sf"/>
</dbReference>
<dbReference type="InterPro" id="IPR025420">
    <property type="entry name" value="DUF4143"/>
</dbReference>
<proteinExistence type="predicted"/>
<dbReference type="SUPFAM" id="SSF46785">
    <property type="entry name" value="Winged helix' DNA-binding domain"/>
    <property type="match status" value="1"/>
</dbReference>
<evidence type="ECO:0000259" key="2">
    <source>
        <dbReference type="Pfam" id="PF13635"/>
    </source>
</evidence>
<evidence type="ECO:0000259" key="1">
    <source>
        <dbReference type="Pfam" id="PF13173"/>
    </source>
</evidence>
<evidence type="ECO:0000313" key="3">
    <source>
        <dbReference type="EMBL" id="GAX89644.1"/>
    </source>
</evidence>
<dbReference type="RefSeq" id="WP_096181339.1">
    <property type="nucleotide sequence ID" value="NZ_BDUF01000024.1"/>
</dbReference>
<protein>
    <submittedName>
        <fullName evidence="3">ATPase AAA</fullName>
    </submittedName>
</protein>
<evidence type="ECO:0000313" key="4">
    <source>
        <dbReference type="Proteomes" id="UP000217785"/>
    </source>
</evidence>
<feature type="domain" description="AAA" evidence="1">
    <location>
        <begin position="51"/>
        <end position="183"/>
    </location>
</feature>
<organism evidence="3 4">
    <name type="scientific">Effusibacillus lacus</name>
    <dbReference type="NCBI Taxonomy" id="1348429"/>
    <lineage>
        <taxon>Bacteria</taxon>
        <taxon>Bacillati</taxon>
        <taxon>Bacillota</taxon>
        <taxon>Bacilli</taxon>
        <taxon>Bacillales</taxon>
        <taxon>Alicyclobacillaceae</taxon>
        <taxon>Effusibacillus</taxon>
    </lineage>
</organism>
<accession>A0A292YMM3</accession>
<comment type="caution">
    <text evidence="3">The sequence shown here is derived from an EMBL/GenBank/DDBJ whole genome shotgun (WGS) entry which is preliminary data.</text>
</comment>
<sequence length="489" mass="55415">MAIVSESQLLKVLTAFNSWWTTGRVHKDFTKPVKRFAFHEAKQILQHPDIRRAVFLSGARRVGKTTILYQMIEDLLDQGVHHRHILYLSFDHPLLKFSDIGQLLELYQNNIAAGVRELYLFFDEVQYAKDWDNWVKILYDMNPNYRIVATGSASPVLAAKTVESGVGRWKNVRVPTLSFYEYMDLLGVQEKPSLDTGVKPTELGRLKEKDLKGLMQCLLPLQPFFHQYLMVGGFPEIALGQDVTYGQRVMREDVVDKVLKRDMTVLYNIRNVDDLEKIFLYLCLHSGSIVSQDAIASEIGVSRATVGNYIELLEQANLIYISNPLGLSGKKVLKARPKIYLADAALRNAVLLQDDDVLSNPEEMGILIETTVYKHVASFYYNRLPQIGYYRDAHSKKEVDVVVSLPRAKILIEVKYREDSRIRESEAIVELAKNDEVGGAIVVTKKAEDYGTLPFETKVPIVKIPAFAFLYLLGHAEKQGYAPTGPQSG</sequence>
<gene>
    <name evidence="3" type="ORF">EFBL_1268</name>
</gene>